<name>A0A5N5EIS4_9ACTN</name>
<evidence type="ECO:0000313" key="2">
    <source>
        <dbReference type="EMBL" id="KAB2588790.1"/>
    </source>
</evidence>
<organism evidence="2 3">
    <name type="scientific">Streptomyces arboris</name>
    <dbReference type="NCBI Taxonomy" id="2600619"/>
    <lineage>
        <taxon>Bacteria</taxon>
        <taxon>Bacillati</taxon>
        <taxon>Actinomycetota</taxon>
        <taxon>Actinomycetes</taxon>
        <taxon>Kitasatosporales</taxon>
        <taxon>Streptomycetaceae</taxon>
        <taxon>Streptomyces</taxon>
    </lineage>
</organism>
<keyword evidence="1" id="KW-0472">Membrane</keyword>
<dbReference type="RefSeq" id="WP_151513152.1">
    <property type="nucleotide sequence ID" value="NZ_VYUA01000041.1"/>
</dbReference>
<sequence length="352" mass="37687">MPPRKRSAGIAVTGIVALAVCAGLFSWWNTDLLGEAEFCEGVVDSAEMDAVLGAGGRLSTVWSKGSEVPEVACGVKRESEFLGEEPMEVTLTTAVHEPDFQFQTHVWKNPSAMSYFSEGGTGAVSDERGWVLLPDACRDKVGSIYPARQRPKSDEVTVVEAVMNQGTTDRAALARMLVRAAQRIADDAGCGTGDSPEAPEIQNPSDLSATDAAAVCQLPGFRIPQDALVRGEAEIGREQTTGSIPGAWSCGLELSGNAGAKIWFSAALGSHVTDETLLNSDGFKDIPGVEGKVDWYRKSVVLKCGTKNVYFSMRWSTEYYDVDPAEGISRAMLQSFVDASGKQYQCPTAKLN</sequence>
<feature type="transmembrane region" description="Helical" evidence="1">
    <location>
        <begin position="7"/>
        <end position="28"/>
    </location>
</feature>
<evidence type="ECO:0000313" key="3">
    <source>
        <dbReference type="Proteomes" id="UP000326907"/>
    </source>
</evidence>
<protein>
    <recommendedName>
        <fullName evidence="4">DUF3558 domain-containing protein</fullName>
    </recommendedName>
</protein>
<dbReference type="Proteomes" id="UP000326907">
    <property type="component" value="Unassembled WGS sequence"/>
</dbReference>
<evidence type="ECO:0008006" key="4">
    <source>
        <dbReference type="Google" id="ProtNLM"/>
    </source>
</evidence>
<dbReference type="EMBL" id="VYUA01000041">
    <property type="protein sequence ID" value="KAB2588790.1"/>
    <property type="molecule type" value="Genomic_DNA"/>
</dbReference>
<keyword evidence="1" id="KW-1133">Transmembrane helix</keyword>
<comment type="caution">
    <text evidence="2">The sequence shown here is derived from an EMBL/GenBank/DDBJ whole genome shotgun (WGS) entry which is preliminary data.</text>
</comment>
<reference evidence="2 3" key="1">
    <citation type="submission" date="2019-09" db="EMBL/GenBank/DDBJ databases">
        <authorList>
            <person name="Liu P."/>
        </authorList>
    </citation>
    <scope>NUCLEOTIDE SEQUENCE [LARGE SCALE GENOMIC DNA]</scope>
    <source>
        <strain evidence="2 3">TRM68085</strain>
    </source>
</reference>
<evidence type="ECO:0000256" key="1">
    <source>
        <dbReference type="SAM" id="Phobius"/>
    </source>
</evidence>
<keyword evidence="3" id="KW-1185">Reference proteome</keyword>
<dbReference type="AlphaFoldDB" id="A0A5N5EIS4"/>
<proteinExistence type="predicted"/>
<gene>
    <name evidence="2" type="ORF">F5983_30495</name>
</gene>
<keyword evidence="1" id="KW-0812">Transmembrane</keyword>
<accession>A0A5N5EIS4</accession>